<protein>
    <submittedName>
        <fullName evidence="8">Superfamily II DNA or RNA helicase</fullName>
    </submittedName>
</protein>
<gene>
    <name evidence="8" type="ORF">GGP61_001537</name>
</gene>
<dbReference type="Pfam" id="PF00271">
    <property type="entry name" value="Helicase_C"/>
    <property type="match status" value="1"/>
</dbReference>
<name>A0A9X2TJM8_9BACT</name>
<dbReference type="Gene3D" id="3.40.50.10810">
    <property type="entry name" value="Tandem AAA-ATPase domain"/>
    <property type="match status" value="1"/>
</dbReference>
<keyword evidence="2" id="KW-0378">Hydrolase</keyword>
<dbReference type="InterPro" id="IPR038718">
    <property type="entry name" value="SNF2-like_sf"/>
</dbReference>
<dbReference type="CDD" id="cd18011">
    <property type="entry name" value="DEXDc_RapA"/>
    <property type="match status" value="1"/>
</dbReference>
<dbReference type="SMART" id="SM00490">
    <property type="entry name" value="HELICc"/>
    <property type="match status" value="1"/>
</dbReference>
<dbReference type="InterPro" id="IPR000330">
    <property type="entry name" value="SNF2_N"/>
</dbReference>
<dbReference type="PROSITE" id="PS51194">
    <property type="entry name" value="HELICASE_CTER"/>
    <property type="match status" value="1"/>
</dbReference>
<evidence type="ECO:0000256" key="3">
    <source>
        <dbReference type="ARBA" id="ARBA00022806"/>
    </source>
</evidence>
<dbReference type="SMART" id="SM00487">
    <property type="entry name" value="DEXDc"/>
    <property type="match status" value="1"/>
</dbReference>
<feature type="domain" description="Helicase ATP-binding" evidence="6">
    <location>
        <begin position="112"/>
        <end position="285"/>
    </location>
</feature>
<dbReference type="RefSeq" id="WP_259123911.1">
    <property type="nucleotide sequence ID" value="NZ_JANTZO010000005.1"/>
</dbReference>
<keyword evidence="1" id="KW-0547">Nucleotide-binding</keyword>
<dbReference type="GO" id="GO:0016787">
    <property type="term" value="F:hydrolase activity"/>
    <property type="evidence" value="ECO:0007669"/>
    <property type="project" value="UniProtKB-KW"/>
</dbReference>
<keyword evidence="4" id="KW-0067">ATP-binding</keyword>
<dbReference type="PROSITE" id="PS51192">
    <property type="entry name" value="HELICASE_ATP_BIND_1"/>
    <property type="match status" value="1"/>
</dbReference>
<dbReference type="EMBL" id="JANUAE010000004">
    <property type="protein sequence ID" value="MCS3709933.1"/>
    <property type="molecule type" value="Genomic_DNA"/>
</dbReference>
<evidence type="ECO:0000256" key="1">
    <source>
        <dbReference type="ARBA" id="ARBA00022741"/>
    </source>
</evidence>
<evidence type="ECO:0000256" key="5">
    <source>
        <dbReference type="SAM" id="Coils"/>
    </source>
</evidence>
<dbReference type="InterPro" id="IPR014001">
    <property type="entry name" value="Helicase_ATP-bd"/>
</dbReference>
<dbReference type="PANTHER" id="PTHR45766">
    <property type="entry name" value="DNA ANNEALING HELICASE AND ENDONUCLEASE ZRANB3 FAMILY MEMBER"/>
    <property type="match status" value="1"/>
</dbReference>
<dbReference type="GO" id="GO:0005524">
    <property type="term" value="F:ATP binding"/>
    <property type="evidence" value="ECO:0007669"/>
    <property type="project" value="UniProtKB-KW"/>
</dbReference>
<feature type="coiled-coil region" evidence="5">
    <location>
        <begin position="922"/>
        <end position="949"/>
    </location>
</feature>
<evidence type="ECO:0000313" key="9">
    <source>
        <dbReference type="Proteomes" id="UP001155057"/>
    </source>
</evidence>
<dbReference type="InterPro" id="IPR001650">
    <property type="entry name" value="Helicase_C-like"/>
</dbReference>
<dbReference type="InterPro" id="IPR057342">
    <property type="entry name" value="DEXDc_RapA"/>
</dbReference>
<evidence type="ECO:0000256" key="4">
    <source>
        <dbReference type="ARBA" id="ARBA00022840"/>
    </source>
</evidence>
<dbReference type="CDD" id="cd18793">
    <property type="entry name" value="SF2_C_SNF"/>
    <property type="match status" value="1"/>
</dbReference>
<dbReference type="Proteomes" id="UP001155057">
    <property type="component" value="Unassembled WGS sequence"/>
</dbReference>
<dbReference type="SUPFAM" id="SSF52540">
    <property type="entry name" value="P-loop containing nucleoside triphosphate hydrolases"/>
    <property type="match status" value="2"/>
</dbReference>
<dbReference type="InterPro" id="IPR027417">
    <property type="entry name" value="P-loop_NTPase"/>
</dbReference>
<reference evidence="8" key="1">
    <citation type="submission" date="2022-08" db="EMBL/GenBank/DDBJ databases">
        <title>Genomic Encyclopedia of Type Strains, Phase V (KMG-V): Genome sequencing to study the core and pangenomes of soil and plant-associated prokaryotes.</title>
        <authorList>
            <person name="Whitman W."/>
        </authorList>
    </citation>
    <scope>NUCLEOTIDE SEQUENCE</scope>
    <source>
        <strain evidence="8">SP3049</strain>
    </source>
</reference>
<feature type="domain" description="Helicase C-terminal" evidence="7">
    <location>
        <begin position="459"/>
        <end position="620"/>
    </location>
</feature>
<dbReference type="PANTHER" id="PTHR45766:SF6">
    <property type="entry name" value="SWI_SNF-RELATED MATRIX-ASSOCIATED ACTIN-DEPENDENT REGULATOR OF CHROMATIN SUBFAMILY A-LIKE PROTEIN 1"/>
    <property type="match status" value="1"/>
</dbReference>
<dbReference type="InterPro" id="IPR049730">
    <property type="entry name" value="SNF2/RAD54-like_C"/>
</dbReference>
<proteinExistence type="predicted"/>
<keyword evidence="5" id="KW-0175">Coiled coil</keyword>
<sequence length="965" mass="110778">MIQELDPGEQILLDGQPAEVIKVEHVGEMPFLRVYIEGEGVKSVGAEDVDIERHPENGESEEALGPGALSAERFDLRTQAMRFRLAHQRGQLLSISNSLVRLEPYQLACVNQVMQKLRQRALIADDVGLGKTIEAGLILKELDARRRADRVLFVVPAHLQKKWIREMDRFFDISLTKADRAWVEGEKRRLGEEANVWNQDKQRLITSQAFLRQEKFEAPLEETFWDVAVVDEAHKGSKKGDTPSKTAKRIEQVSGRSDALLLLSATPHTGKEQSFRSLVSYIDPLRVAENQELTRDIVDEVMIRRGKETIFDDEGERIFPNRDVQTVPVGMSLPEEDFYEAVTEYVRRIYNRSSMLNKPVVGFAMALMQKRLVSSIGAIKATLERRLEGLLEEDMVELTQEARSYLEGEDLEEDDQIAAQQELERVTVAGDAALHEELEALRHLLDMAEEIPVDSKAQKVRRFIESLLEEDPNEKVLLFTEYRDTLDYFLGLCEEEPWYDEIMVIHGDVDKDDRTKIEDEFNYGEQRLLFATDAASEGIDLQKSCHVMINYELPWNPNRLEQRIGRIHRYGQEREVKVWNFQFDGTREAEIFEMLQNKVENIRSRVGATADVLGMIEDLGVEDLIMRSIRDEEPPSATQEELERELEQREQTLLDWYERSLIDCSTFDAESRRKIQEVVDDSEDVFGSTGDVQRFVIAGLRALDGKVDQVSQHIFRVDAPEALGAALEHSFDDEQVTFDRDVAMQFENEVTYLSPDHQLVTALVEHIFDDDADFGGRRGVKVLPFLDRPGIVFNYRIAFEDGAGEILREELCPVYVDGQTQQAERALGQRVLDGNALETRPDPSTLQSLRDQRDALKESAETYLSQTVRRIRTDLSDDRQRRTDRELQRLDEYAAAERTRLQSFIEEYQEQQEAGADMDIAIRGQEKRLQNLEARIQERKENVREKGRVVSLAPELVNLCYALPA</sequence>
<dbReference type="Pfam" id="PF00176">
    <property type="entry name" value="SNF2-rel_dom"/>
    <property type="match status" value="1"/>
</dbReference>
<keyword evidence="3 8" id="KW-0347">Helicase</keyword>
<comment type="caution">
    <text evidence="8">The sequence shown here is derived from an EMBL/GenBank/DDBJ whole genome shotgun (WGS) entry which is preliminary data.</text>
</comment>
<evidence type="ECO:0000259" key="7">
    <source>
        <dbReference type="PROSITE" id="PS51194"/>
    </source>
</evidence>
<dbReference type="Gene3D" id="3.40.50.300">
    <property type="entry name" value="P-loop containing nucleotide triphosphate hydrolases"/>
    <property type="match status" value="1"/>
</dbReference>
<evidence type="ECO:0000256" key="2">
    <source>
        <dbReference type="ARBA" id="ARBA00022801"/>
    </source>
</evidence>
<organism evidence="8 9">
    <name type="scientific">Salinibacter ruber</name>
    <dbReference type="NCBI Taxonomy" id="146919"/>
    <lineage>
        <taxon>Bacteria</taxon>
        <taxon>Pseudomonadati</taxon>
        <taxon>Rhodothermota</taxon>
        <taxon>Rhodothermia</taxon>
        <taxon>Rhodothermales</taxon>
        <taxon>Salinibacteraceae</taxon>
        <taxon>Salinibacter</taxon>
    </lineage>
</organism>
<dbReference type="GO" id="GO:0004386">
    <property type="term" value="F:helicase activity"/>
    <property type="evidence" value="ECO:0007669"/>
    <property type="project" value="UniProtKB-KW"/>
</dbReference>
<accession>A0A9X2TJM8</accession>
<dbReference type="AlphaFoldDB" id="A0A9X2TJM8"/>
<evidence type="ECO:0000313" key="8">
    <source>
        <dbReference type="EMBL" id="MCS3709933.1"/>
    </source>
</evidence>
<evidence type="ECO:0000259" key="6">
    <source>
        <dbReference type="PROSITE" id="PS51192"/>
    </source>
</evidence>